<protein>
    <submittedName>
        <fullName evidence="2">Endoribonuclease L-PSP</fullName>
    </submittedName>
</protein>
<dbReference type="eggNOG" id="COG0251">
    <property type="taxonomic scope" value="Bacteria"/>
</dbReference>
<dbReference type="STRING" id="590998.Celf_0278"/>
<dbReference type="InterPro" id="IPR035959">
    <property type="entry name" value="RutC-like_sf"/>
</dbReference>
<dbReference type="SUPFAM" id="SSF55298">
    <property type="entry name" value="YjgF-like"/>
    <property type="match status" value="1"/>
</dbReference>
<dbReference type="FunFam" id="3.30.1330.40:FF:000001">
    <property type="entry name" value="L-PSP family endoribonuclease"/>
    <property type="match status" value="1"/>
</dbReference>
<proteinExistence type="inferred from homology"/>
<dbReference type="AlphaFoldDB" id="F4H6B1"/>
<gene>
    <name evidence="2" type="ordered locus">Celf_0278</name>
</gene>
<dbReference type="PANTHER" id="PTHR11803">
    <property type="entry name" value="2-IMINOBUTANOATE/2-IMINOPROPANOATE DEAMINASE RIDA"/>
    <property type="match status" value="1"/>
</dbReference>
<dbReference type="Pfam" id="PF01042">
    <property type="entry name" value="Ribonuc_L-PSP"/>
    <property type="match status" value="1"/>
</dbReference>
<dbReference type="NCBIfam" id="TIGR00004">
    <property type="entry name" value="Rid family detoxifying hydrolase"/>
    <property type="match status" value="1"/>
</dbReference>
<dbReference type="HOGENOM" id="CLU_100715_7_1_11"/>
<dbReference type="GO" id="GO:0005829">
    <property type="term" value="C:cytosol"/>
    <property type="evidence" value="ECO:0007669"/>
    <property type="project" value="TreeGrafter"/>
</dbReference>
<organism evidence="2 3">
    <name type="scientific">Cellulomonas fimi (strain ATCC 484 / DSM 20113 / JCM 1341 / CCUG 24087 / LMG 16345 / NBRC 15513 / NCIMB 8980 / NCTC 7547 / NRS-133)</name>
    <dbReference type="NCBI Taxonomy" id="590998"/>
    <lineage>
        <taxon>Bacteria</taxon>
        <taxon>Bacillati</taxon>
        <taxon>Actinomycetota</taxon>
        <taxon>Actinomycetes</taxon>
        <taxon>Micrococcales</taxon>
        <taxon>Cellulomonadaceae</taxon>
        <taxon>Cellulomonas</taxon>
    </lineage>
</organism>
<dbReference type="Proteomes" id="UP000008460">
    <property type="component" value="Chromosome"/>
</dbReference>
<reference evidence="2 3" key="1">
    <citation type="submission" date="2011-04" db="EMBL/GenBank/DDBJ databases">
        <title>Complete sequence of Cellulomonas fimi ATCC 484.</title>
        <authorList>
            <consortium name="US DOE Joint Genome Institute"/>
            <person name="Lucas S."/>
            <person name="Han J."/>
            <person name="Lapidus A."/>
            <person name="Cheng J.-F."/>
            <person name="Goodwin L."/>
            <person name="Pitluck S."/>
            <person name="Peters L."/>
            <person name="Chertkov O."/>
            <person name="Detter J.C."/>
            <person name="Han C."/>
            <person name="Tapia R."/>
            <person name="Land M."/>
            <person name="Hauser L."/>
            <person name="Kyrpides N."/>
            <person name="Ivanova N."/>
            <person name="Ovchinnikova G."/>
            <person name="Pagani I."/>
            <person name="Mead D."/>
            <person name="Brumm P."/>
            <person name="Woyke T."/>
        </authorList>
    </citation>
    <scope>NUCLEOTIDE SEQUENCE [LARGE SCALE GENOMIC DNA]</scope>
    <source>
        <strain evidence="3">ATCC 484 / DSM 20113 / JCM 1341 / NBRC 15513 / NCIMB 8980 / NCTC 7547</strain>
    </source>
</reference>
<evidence type="ECO:0000313" key="3">
    <source>
        <dbReference type="Proteomes" id="UP000008460"/>
    </source>
</evidence>
<evidence type="ECO:0000313" key="2">
    <source>
        <dbReference type="EMBL" id="AEE44423.1"/>
    </source>
</evidence>
<keyword evidence="3" id="KW-1185">Reference proteome</keyword>
<accession>F4H6B1</accession>
<dbReference type="RefSeq" id="WP_013769453.1">
    <property type="nucleotide sequence ID" value="NC_015514.1"/>
</dbReference>
<sequence>MTRTTVTAPSAPAAIGPYAHAAHGDGLLFLSGQTPIDPATGALVDGDVAVQTRRVLANLQEVLRAAGGSLDDVVKTTVYLVSMDDFAAMNAAYAEAFTDPFPARTTVAVAGLPLGARVEIEAVAARSSTP</sequence>
<dbReference type="InterPro" id="IPR006175">
    <property type="entry name" value="YjgF/YER057c/UK114"/>
</dbReference>
<evidence type="ECO:0000256" key="1">
    <source>
        <dbReference type="ARBA" id="ARBA00010552"/>
    </source>
</evidence>
<dbReference type="PANTHER" id="PTHR11803:SF39">
    <property type="entry name" value="2-IMINOBUTANOATE_2-IMINOPROPANOATE DEAMINASE"/>
    <property type="match status" value="1"/>
</dbReference>
<comment type="similarity">
    <text evidence="1">Belongs to the RutC family.</text>
</comment>
<name>F4H6B1_CELFA</name>
<dbReference type="InterPro" id="IPR006056">
    <property type="entry name" value="RidA"/>
</dbReference>
<dbReference type="EMBL" id="CP002666">
    <property type="protein sequence ID" value="AEE44423.1"/>
    <property type="molecule type" value="Genomic_DNA"/>
</dbReference>
<dbReference type="GO" id="GO:0019239">
    <property type="term" value="F:deaminase activity"/>
    <property type="evidence" value="ECO:0007669"/>
    <property type="project" value="TreeGrafter"/>
</dbReference>
<dbReference type="Gene3D" id="3.30.1330.40">
    <property type="entry name" value="RutC-like"/>
    <property type="match status" value="1"/>
</dbReference>
<dbReference type="CDD" id="cd00448">
    <property type="entry name" value="YjgF_YER057c_UK114_family"/>
    <property type="match status" value="1"/>
</dbReference>
<dbReference type="KEGG" id="cfi:Celf_0278"/>